<dbReference type="InterPro" id="IPR001917">
    <property type="entry name" value="Aminotrans_II_pyridoxalP_BS"/>
</dbReference>
<dbReference type="Pfam" id="PF00155">
    <property type="entry name" value="Aminotran_1_2"/>
    <property type="match status" value="1"/>
</dbReference>
<reference evidence="7" key="1">
    <citation type="submission" date="2022-08" db="EMBL/GenBank/DDBJ databases">
        <authorList>
            <consortium name="DOE Joint Genome Institute"/>
            <person name="Min B."/>
            <person name="Riley R."/>
            <person name="Sierra-Patev S."/>
            <person name="Naranjo-Ortiz M."/>
            <person name="Looney B."/>
            <person name="Konkel Z."/>
            <person name="Slot J.C."/>
            <person name="Sakamoto Y."/>
            <person name="Steenwyk J.L."/>
            <person name="Rokas A."/>
            <person name="Carro J."/>
            <person name="Camarero S."/>
            <person name="Ferreira P."/>
            <person name="Molpeceres G."/>
            <person name="Ruiz-Duenas F.J."/>
            <person name="Serrano A."/>
            <person name="Henrissat B."/>
            <person name="Drula E."/>
            <person name="Hughes K.W."/>
            <person name="Mata J.L."/>
            <person name="Ishikawa N.K."/>
            <person name="Vargas-Isla R."/>
            <person name="Ushijima S."/>
            <person name="Smith C.A."/>
            <person name="Ahrendt S."/>
            <person name="Andreopoulos W."/>
            <person name="He G."/>
            <person name="Labutti K."/>
            <person name="Lipzen A."/>
            <person name="Ng V."/>
            <person name="Sandor L."/>
            <person name="Barry K."/>
            <person name="Martinez A.T."/>
            <person name="Xiao Y."/>
            <person name="Gibbons J.G."/>
            <person name="Terashima K."/>
            <person name="Hibbett D.S."/>
            <person name="Grigoriev I.V."/>
        </authorList>
    </citation>
    <scope>NUCLEOTIDE SEQUENCE</scope>
    <source>
        <strain evidence="7">TFB10827</strain>
    </source>
</reference>
<evidence type="ECO:0000259" key="6">
    <source>
        <dbReference type="Pfam" id="PF00155"/>
    </source>
</evidence>
<evidence type="ECO:0000256" key="4">
    <source>
        <dbReference type="ARBA" id="ARBA00022898"/>
    </source>
</evidence>
<gene>
    <name evidence="7" type="ORF">F5050DRAFT_1697399</name>
</gene>
<comment type="cofactor">
    <cofactor evidence="1 5">
        <name>pyridoxal 5'-phosphate</name>
        <dbReference type="ChEBI" id="CHEBI:597326"/>
    </cofactor>
</comment>
<evidence type="ECO:0000256" key="1">
    <source>
        <dbReference type="ARBA" id="ARBA00001933"/>
    </source>
</evidence>
<dbReference type="EMBL" id="MU790749">
    <property type="protein sequence ID" value="KAJ3993672.1"/>
    <property type="molecule type" value="Genomic_DNA"/>
</dbReference>
<dbReference type="Proteomes" id="UP001163828">
    <property type="component" value="Unassembled WGS sequence"/>
</dbReference>
<dbReference type="PANTHER" id="PTHR13693:SF77">
    <property type="entry name" value="8-AMINO-7-OXONONANOATE SYNTHASE"/>
    <property type="match status" value="1"/>
</dbReference>
<comment type="caution">
    <text evidence="7">The sequence shown here is derived from an EMBL/GenBank/DDBJ whole genome shotgun (WGS) entry which is preliminary data.</text>
</comment>
<organism evidence="7 8">
    <name type="scientific">Lentinula boryana</name>
    <dbReference type="NCBI Taxonomy" id="40481"/>
    <lineage>
        <taxon>Eukaryota</taxon>
        <taxon>Fungi</taxon>
        <taxon>Dikarya</taxon>
        <taxon>Basidiomycota</taxon>
        <taxon>Agaricomycotina</taxon>
        <taxon>Agaricomycetes</taxon>
        <taxon>Agaricomycetidae</taxon>
        <taxon>Agaricales</taxon>
        <taxon>Marasmiineae</taxon>
        <taxon>Omphalotaceae</taxon>
        <taxon>Lentinula</taxon>
    </lineage>
</organism>
<dbReference type="InterPro" id="IPR015421">
    <property type="entry name" value="PyrdxlP-dep_Trfase_major"/>
</dbReference>
<name>A0ABQ8Q594_9AGAR</name>
<evidence type="ECO:0000256" key="3">
    <source>
        <dbReference type="ARBA" id="ARBA00022679"/>
    </source>
</evidence>
<dbReference type="InterPro" id="IPR004839">
    <property type="entry name" value="Aminotransferase_I/II_large"/>
</dbReference>
<evidence type="ECO:0000313" key="8">
    <source>
        <dbReference type="Proteomes" id="UP001163828"/>
    </source>
</evidence>
<feature type="domain" description="Aminotransferase class I/classII large" evidence="6">
    <location>
        <begin position="36"/>
        <end position="404"/>
    </location>
</feature>
<dbReference type="InterPro" id="IPR015424">
    <property type="entry name" value="PyrdxlP-dep_Trfase"/>
</dbReference>
<evidence type="ECO:0000256" key="2">
    <source>
        <dbReference type="ARBA" id="ARBA00010008"/>
    </source>
</evidence>
<dbReference type="SUPFAM" id="SSF53383">
    <property type="entry name" value="PLP-dependent transferases"/>
    <property type="match status" value="1"/>
</dbReference>
<keyword evidence="3 7" id="KW-0808">Transferase</keyword>
<keyword evidence="4 5" id="KW-0663">Pyridoxal phosphate</keyword>
<dbReference type="Gene3D" id="3.40.640.10">
    <property type="entry name" value="Type I PLP-dependent aspartate aminotransferase-like (Major domain)"/>
    <property type="match status" value="1"/>
</dbReference>
<dbReference type="InterPro" id="IPR050087">
    <property type="entry name" value="AON_synthase_class-II"/>
</dbReference>
<comment type="similarity">
    <text evidence="2">Belongs to the class-II pyridoxal-phosphate-dependent aminotransferase family. BioF subfamily.</text>
</comment>
<keyword evidence="8" id="KW-1185">Reference proteome</keyword>
<sequence>MTSVLYDALEKQVKLRELEAGYPTPSLRTAVPPSAIDFFSNDYLSFTSNPIMRQKFLQRLTTGHDILGSRASRHGAGNNIQHVELEQRLLKFFRGPSALLFASGVDANIGLWGTLPQPGDVVFHDHLVHASIHDGLRGCRNRPTITGFKHNDVMDLRQKIKNLIQARPDVAEGKHTVFVLVDALYSMNGDFAPLQSISQAVKELLPPGVGYIFSDEAHSVGIVGEGGRGLVSELNLEHSIELRLYTFSKSFGTFGAVIICPEFVRRFMIANCRTFIFTTAVPHFALIAMNASVDMLESHGKEVMELEQQNIKYAQDKLTGVCRAAPSQLIRLPSFNDAATTIHGKSSPIVPIFTTKSHSLCSHLSNHGYIALPYRYPVVPKGMDRVRLSIHAGNSIAQIDELGEVLREWIKGQGINEEDNATVSAKL</sequence>
<dbReference type="PANTHER" id="PTHR13693">
    <property type="entry name" value="CLASS II AMINOTRANSFERASE/8-AMINO-7-OXONONANOATE SYNTHASE"/>
    <property type="match status" value="1"/>
</dbReference>
<accession>A0ABQ8Q594</accession>
<proteinExistence type="inferred from homology"/>
<dbReference type="Gene3D" id="3.90.1150.10">
    <property type="entry name" value="Aspartate Aminotransferase, domain 1"/>
    <property type="match status" value="1"/>
</dbReference>
<dbReference type="GO" id="GO:0016740">
    <property type="term" value="F:transferase activity"/>
    <property type="evidence" value="ECO:0007669"/>
    <property type="project" value="UniProtKB-KW"/>
</dbReference>
<protein>
    <submittedName>
        <fullName evidence="7">Pyridoxal phosphate-dependent transferase</fullName>
    </submittedName>
</protein>
<evidence type="ECO:0000313" key="7">
    <source>
        <dbReference type="EMBL" id="KAJ3993672.1"/>
    </source>
</evidence>
<dbReference type="PROSITE" id="PS00599">
    <property type="entry name" value="AA_TRANSFER_CLASS_2"/>
    <property type="match status" value="1"/>
</dbReference>
<dbReference type="InterPro" id="IPR015422">
    <property type="entry name" value="PyrdxlP-dep_Trfase_small"/>
</dbReference>
<evidence type="ECO:0000256" key="5">
    <source>
        <dbReference type="RuleBase" id="RU003693"/>
    </source>
</evidence>